<dbReference type="STRING" id="33007.HMPREF3198_00070"/>
<keyword evidence="2" id="KW-1185">Reference proteome</keyword>
<sequence length="105" mass="11934">MSQTVDLSAGMPIFGNPAYVVFKDGRVYSLKKGKGAFLSEIRRPSSVWWRVRIGGVEVQIRGLVLGLFGDVTAFEKRARQWAEENFLNQVVDWDEDWLEEALGLE</sequence>
<gene>
    <name evidence="1" type="ORF">CYJ19_01950</name>
</gene>
<comment type="caution">
    <text evidence="1">The sequence shown here is derived from an EMBL/GenBank/DDBJ whole genome shotgun (WGS) entry which is preliminary data.</text>
</comment>
<proteinExistence type="predicted"/>
<protein>
    <submittedName>
        <fullName evidence="1">Uncharacterized protein</fullName>
    </submittedName>
</protein>
<reference evidence="1 2" key="1">
    <citation type="submission" date="2017-12" db="EMBL/GenBank/DDBJ databases">
        <title>Phylogenetic diversity of female urinary microbiome.</title>
        <authorList>
            <person name="Thomas-White K."/>
            <person name="Wolfe A.J."/>
        </authorList>
    </citation>
    <scope>NUCLEOTIDE SEQUENCE [LARGE SCALE GENOMIC DNA]</scope>
    <source>
        <strain evidence="1 2">UMB0402</strain>
    </source>
</reference>
<dbReference type="EMBL" id="PKKO01000001">
    <property type="protein sequence ID" value="PKY73370.1"/>
    <property type="molecule type" value="Genomic_DNA"/>
</dbReference>
<dbReference type="AlphaFoldDB" id="A0A2I1IQH0"/>
<organism evidence="1 2">
    <name type="scientific">Winkia neuii</name>
    <dbReference type="NCBI Taxonomy" id="33007"/>
    <lineage>
        <taxon>Bacteria</taxon>
        <taxon>Bacillati</taxon>
        <taxon>Actinomycetota</taxon>
        <taxon>Actinomycetes</taxon>
        <taxon>Actinomycetales</taxon>
        <taxon>Actinomycetaceae</taxon>
        <taxon>Winkia</taxon>
    </lineage>
</organism>
<accession>A0A2I1IQH0</accession>
<evidence type="ECO:0000313" key="2">
    <source>
        <dbReference type="Proteomes" id="UP000235122"/>
    </source>
</evidence>
<name>A0A2I1IQH0_9ACTO</name>
<dbReference type="RefSeq" id="WP_004808230.1">
    <property type="nucleotide sequence ID" value="NZ_PKKO01000001.1"/>
</dbReference>
<dbReference type="Proteomes" id="UP000235122">
    <property type="component" value="Unassembled WGS sequence"/>
</dbReference>
<evidence type="ECO:0000313" key="1">
    <source>
        <dbReference type="EMBL" id="PKY73370.1"/>
    </source>
</evidence>